<dbReference type="Proteomes" id="UP000805704">
    <property type="component" value="Chromosome 14"/>
</dbReference>
<dbReference type="EMBL" id="CM024802">
    <property type="protein sequence ID" value="KAG8011182.1"/>
    <property type="molecule type" value="Genomic_DNA"/>
</dbReference>
<evidence type="ECO:0000313" key="2">
    <source>
        <dbReference type="Proteomes" id="UP000805704"/>
    </source>
</evidence>
<comment type="caution">
    <text evidence="1">The sequence shown here is derived from an EMBL/GenBank/DDBJ whole genome shotgun (WGS) entry which is preliminary data.</text>
</comment>
<reference evidence="1" key="1">
    <citation type="submission" date="2020-04" db="EMBL/GenBank/DDBJ databases">
        <title>A chromosome-scale assembly and high-density genetic map of the yellow drum (Nibea albiflora) genome.</title>
        <authorList>
            <person name="Xu D."/>
            <person name="Zhang W."/>
            <person name="Chen R."/>
            <person name="Tan P."/>
            <person name="Wang L."/>
            <person name="Song H."/>
            <person name="Tian L."/>
            <person name="Zhu Q."/>
            <person name="Wang B."/>
        </authorList>
    </citation>
    <scope>NUCLEOTIDE SEQUENCE</scope>
    <source>
        <strain evidence="1">ZJHYS-2018</strain>
    </source>
</reference>
<gene>
    <name evidence="1" type="ORF">GBF38_005868</name>
</gene>
<evidence type="ECO:0000313" key="1">
    <source>
        <dbReference type="EMBL" id="KAG8011182.1"/>
    </source>
</evidence>
<name>A0ACB7F9M8_NIBAL</name>
<proteinExistence type="predicted"/>
<keyword evidence="2" id="KW-1185">Reference proteome</keyword>
<feature type="non-terminal residue" evidence="1">
    <location>
        <position position="1"/>
    </location>
</feature>
<sequence>ILQHVDSVILSAVNRMKRSRNESRRSWLFRVARAKDLDENASPMQICRPDEAGFNRAKSKDEEM</sequence>
<organism evidence="1 2">
    <name type="scientific">Nibea albiflora</name>
    <name type="common">Yellow drum</name>
    <name type="synonym">Corvina albiflora</name>
    <dbReference type="NCBI Taxonomy" id="240163"/>
    <lineage>
        <taxon>Eukaryota</taxon>
        <taxon>Metazoa</taxon>
        <taxon>Chordata</taxon>
        <taxon>Craniata</taxon>
        <taxon>Vertebrata</taxon>
        <taxon>Euteleostomi</taxon>
        <taxon>Actinopterygii</taxon>
        <taxon>Neopterygii</taxon>
        <taxon>Teleostei</taxon>
        <taxon>Neoteleostei</taxon>
        <taxon>Acanthomorphata</taxon>
        <taxon>Eupercaria</taxon>
        <taxon>Sciaenidae</taxon>
        <taxon>Nibea</taxon>
    </lineage>
</organism>
<accession>A0ACB7F9M8</accession>
<protein>
    <submittedName>
        <fullName evidence="1">Uncharacterized protein</fullName>
    </submittedName>
</protein>